<evidence type="ECO:0000313" key="2">
    <source>
        <dbReference type="Proteomes" id="UP000324222"/>
    </source>
</evidence>
<sequence>MDDGDRRARGHSNMIKGQCLRNIKKFSFPHRTVDIWNGLSEDTSSKNCAQIKGKVG</sequence>
<proteinExistence type="predicted"/>
<organism evidence="1 2">
    <name type="scientific">Portunus trituberculatus</name>
    <name type="common">Swimming crab</name>
    <name type="synonym">Neptunus trituberculatus</name>
    <dbReference type="NCBI Taxonomy" id="210409"/>
    <lineage>
        <taxon>Eukaryota</taxon>
        <taxon>Metazoa</taxon>
        <taxon>Ecdysozoa</taxon>
        <taxon>Arthropoda</taxon>
        <taxon>Crustacea</taxon>
        <taxon>Multicrustacea</taxon>
        <taxon>Malacostraca</taxon>
        <taxon>Eumalacostraca</taxon>
        <taxon>Eucarida</taxon>
        <taxon>Decapoda</taxon>
        <taxon>Pleocyemata</taxon>
        <taxon>Brachyura</taxon>
        <taxon>Eubrachyura</taxon>
        <taxon>Portunoidea</taxon>
        <taxon>Portunidae</taxon>
        <taxon>Portuninae</taxon>
        <taxon>Portunus</taxon>
    </lineage>
</organism>
<protein>
    <submittedName>
        <fullName evidence="1">Uncharacterized protein</fullName>
    </submittedName>
</protein>
<name>A0A5B7G794_PORTR</name>
<dbReference type="EMBL" id="VSRR010013466">
    <property type="protein sequence ID" value="MPC55821.1"/>
    <property type="molecule type" value="Genomic_DNA"/>
</dbReference>
<gene>
    <name evidence="1" type="ORF">E2C01_049767</name>
</gene>
<evidence type="ECO:0000313" key="1">
    <source>
        <dbReference type="EMBL" id="MPC55821.1"/>
    </source>
</evidence>
<accession>A0A5B7G794</accession>
<dbReference type="Proteomes" id="UP000324222">
    <property type="component" value="Unassembled WGS sequence"/>
</dbReference>
<comment type="caution">
    <text evidence="1">The sequence shown here is derived from an EMBL/GenBank/DDBJ whole genome shotgun (WGS) entry which is preliminary data.</text>
</comment>
<dbReference type="AlphaFoldDB" id="A0A5B7G794"/>
<keyword evidence="2" id="KW-1185">Reference proteome</keyword>
<reference evidence="1 2" key="1">
    <citation type="submission" date="2019-05" db="EMBL/GenBank/DDBJ databases">
        <title>Another draft genome of Portunus trituberculatus and its Hox gene families provides insights of decapod evolution.</title>
        <authorList>
            <person name="Jeong J.-H."/>
            <person name="Song I."/>
            <person name="Kim S."/>
            <person name="Choi T."/>
            <person name="Kim D."/>
            <person name="Ryu S."/>
            <person name="Kim W."/>
        </authorList>
    </citation>
    <scope>NUCLEOTIDE SEQUENCE [LARGE SCALE GENOMIC DNA]</scope>
    <source>
        <tissue evidence="1">Muscle</tissue>
    </source>
</reference>